<evidence type="ECO:0000256" key="1">
    <source>
        <dbReference type="ARBA" id="ARBA00000851"/>
    </source>
</evidence>
<evidence type="ECO:0000256" key="5">
    <source>
        <dbReference type="ARBA" id="ARBA00022747"/>
    </source>
</evidence>
<evidence type="ECO:0000256" key="3">
    <source>
        <dbReference type="ARBA" id="ARBA00022722"/>
    </source>
</evidence>
<feature type="domain" description="Helicase ATP-binding" evidence="11">
    <location>
        <begin position="282"/>
        <end position="448"/>
    </location>
</feature>
<evidence type="ECO:0000256" key="2">
    <source>
        <dbReference type="ARBA" id="ARBA00008598"/>
    </source>
</evidence>
<evidence type="ECO:0000256" key="6">
    <source>
        <dbReference type="ARBA" id="ARBA00022759"/>
    </source>
</evidence>
<proteinExistence type="inferred from homology"/>
<keyword evidence="13" id="KW-1185">Reference proteome</keyword>
<dbReference type="InterPro" id="IPR055180">
    <property type="entry name" value="HsdR_RecA-like_helicase_dom_2"/>
</dbReference>
<dbReference type="PROSITE" id="PS51192">
    <property type="entry name" value="HELICASE_ATP_BIND_1"/>
    <property type="match status" value="1"/>
</dbReference>
<evidence type="ECO:0000256" key="4">
    <source>
        <dbReference type="ARBA" id="ARBA00022741"/>
    </source>
</evidence>
<dbReference type="EMBL" id="BMPE01000001">
    <property type="protein sequence ID" value="GGK85667.1"/>
    <property type="molecule type" value="Genomic_DNA"/>
</dbReference>
<keyword evidence="5 10" id="KW-0680">Restriction system</keyword>
<dbReference type="NCBIfam" id="TIGR00348">
    <property type="entry name" value="hsdR"/>
    <property type="match status" value="1"/>
</dbReference>
<gene>
    <name evidence="12" type="primary">hsdR</name>
    <name evidence="12" type="ORF">GCM10010844_00230</name>
</gene>
<evidence type="ECO:0000256" key="10">
    <source>
        <dbReference type="RuleBase" id="RU364115"/>
    </source>
</evidence>
<dbReference type="Pfam" id="PF18766">
    <property type="entry name" value="SWI2_SNF2"/>
    <property type="match status" value="1"/>
</dbReference>
<evidence type="ECO:0000259" key="11">
    <source>
        <dbReference type="PROSITE" id="PS51192"/>
    </source>
</evidence>
<keyword evidence="6" id="KW-0255">Endonuclease</keyword>
<sequence>MREFSEARLVEETCLAILRDLGWRTADATHEVLGEAGTLGRESQREVVLVRELRAALVRLNPHLPKTGIEQAVEVVTQDRSALSAVAANQELYRLMVDGVPVLVPDDDGERPERVRVFAWETPETNTFLAVQQLTVKSDLYTRRPDVIGFVNGLPLVFIELKSTHRRLKNAYKDNLRDYRSTIPHLFHPNALVILSNGTEARVGSMTAGWEHFAEWVRVEREDEPRRVGLSTLLRGTCEPSRLLDLVENFTAYLETQGGVAKILAKNHQVLGVNNALGALRETAQNRGRLGVFWHTQGSGKSLSMVFFSRKVLRKVPGNWSFLVVTDREELDQQIYTTFARTGTVHEPEEQVRAGSGAHLKELLREDHRFLFTLIQKFHTPQGEVYPQLSARGDVIVMTDEAHRSQYDVFAGNMRAALPNAAFIGFTGTPLMEGEQKTREVFGDYVSIYNFSEAVQDRATVPLYYENRIPELQLTNAQLQANMEDLLDREGVDEDAERLVEREFSREYQLLTRDDRLEKIAQDLVRHFLGRGQFGKGMVVSLDKATAVRMHGKVQRYWQDEIAATEAELTTATGEARDALLGRLRFLRETDMAVVISQAQNEIADFADRGLDILPHRRRMVTEDLEGKFKDPAHPLRLVFVCAMWMTGFDAPSVSTIYLDKPMRNHTLMQTIARANRVWEEKVSGLIVDYVGVFRNLQRALAIYGAGSGSGMGDETPVQNKDELLAALRAVLGEAEAIVTAHGVDPQAILQATGETKLELIRDATDALLAGDDVRKRFTDTANTVNRLYKAVLPDPAAQAYAAQRALYRVLAERLNLDEDEPEVDGVMQQVETLLDTSVAAHGYVIRDGTTRIDLSQVDFDKLRAMFEKTPRQRTEAEKLRAALNGEVQRLTRLNKTRVNYAARLEAMIQDYNSGSANVAVFFEELVRLGRDLSEEVKRAVREGLSEEELAVFDQITAASGDVGDQEREAVKAVARGLLTRLKGDRLVLDWRKKQQARAQVRQAIRQELDALPEQFTQTEYDVAVNAVYAHVYEAYRSKDESIYA</sequence>
<dbReference type="InterPro" id="IPR021810">
    <property type="entry name" value="T1RH-like_C"/>
</dbReference>
<protein>
    <recommendedName>
        <fullName evidence="10">Type I restriction enzyme endonuclease subunit</fullName>
        <shortName evidence="10">R protein</shortName>
        <ecNumber evidence="10">3.1.21.3</ecNumber>
    </recommendedName>
</protein>
<dbReference type="PANTHER" id="PTHR30195">
    <property type="entry name" value="TYPE I SITE-SPECIFIC DEOXYRIBONUCLEASE PROTEIN SUBUNIT M AND R"/>
    <property type="match status" value="1"/>
</dbReference>
<evidence type="ECO:0000313" key="12">
    <source>
        <dbReference type="EMBL" id="GGK85667.1"/>
    </source>
</evidence>
<evidence type="ECO:0000256" key="9">
    <source>
        <dbReference type="ARBA" id="ARBA00023125"/>
    </source>
</evidence>
<organism evidence="12 13">
    <name type="scientific">Deinococcus radiotolerans</name>
    <dbReference type="NCBI Taxonomy" id="1309407"/>
    <lineage>
        <taxon>Bacteria</taxon>
        <taxon>Thermotogati</taxon>
        <taxon>Deinococcota</taxon>
        <taxon>Deinococci</taxon>
        <taxon>Deinococcales</taxon>
        <taxon>Deinococcaceae</taxon>
        <taxon>Deinococcus</taxon>
    </lineage>
</organism>
<dbReference type="Gene3D" id="3.40.50.300">
    <property type="entry name" value="P-loop containing nucleotide triphosphate hydrolases"/>
    <property type="match status" value="2"/>
</dbReference>
<dbReference type="SUPFAM" id="SSF52540">
    <property type="entry name" value="P-loop containing nucleoside triphosphate hydrolases"/>
    <property type="match status" value="2"/>
</dbReference>
<keyword evidence="8 10" id="KW-0067">ATP-binding</keyword>
<name>A0ABQ2FDM1_9DEIO</name>
<dbReference type="EC" id="3.1.21.3" evidence="10"/>
<dbReference type="InterPro" id="IPR040980">
    <property type="entry name" value="SWI2_SNF2"/>
</dbReference>
<keyword evidence="12" id="KW-0347">Helicase</keyword>
<accession>A0ABQ2FDM1</accession>
<dbReference type="InterPro" id="IPR004473">
    <property type="entry name" value="Restrct_endonuc_typeI_HsdR"/>
</dbReference>
<dbReference type="InterPro" id="IPR027417">
    <property type="entry name" value="P-loop_NTPase"/>
</dbReference>
<dbReference type="InterPro" id="IPR051268">
    <property type="entry name" value="Type-I_R_enzyme_R_subunit"/>
</dbReference>
<comment type="subunit">
    <text evidence="10">The type I restriction/modification system is composed of three polypeptides R, M and S.</text>
</comment>
<dbReference type="Gene3D" id="3.90.1570.50">
    <property type="match status" value="1"/>
</dbReference>
<keyword evidence="9 10" id="KW-0238">DNA-binding</keyword>
<comment type="catalytic activity">
    <reaction evidence="1 10">
        <text>Endonucleolytic cleavage of DNA to give random double-stranded fragments with terminal 5'-phosphates, ATP is simultaneously hydrolyzed.</text>
        <dbReference type="EC" id="3.1.21.3"/>
    </reaction>
</comment>
<keyword evidence="7 10" id="KW-0378">Hydrolase</keyword>
<keyword evidence="4 10" id="KW-0547">Nucleotide-binding</keyword>
<dbReference type="CDD" id="cd18800">
    <property type="entry name" value="SF2_C_EcoR124I-like"/>
    <property type="match status" value="1"/>
</dbReference>
<evidence type="ECO:0000256" key="7">
    <source>
        <dbReference type="ARBA" id="ARBA00022801"/>
    </source>
</evidence>
<dbReference type="RefSeq" id="WP_229784387.1">
    <property type="nucleotide sequence ID" value="NZ_BMPE01000001.1"/>
</dbReference>
<dbReference type="Pfam" id="PF22679">
    <property type="entry name" value="T1R_D3-like"/>
    <property type="match status" value="1"/>
</dbReference>
<keyword evidence="3" id="KW-0540">Nuclease</keyword>
<dbReference type="Proteomes" id="UP000604341">
    <property type="component" value="Unassembled WGS sequence"/>
</dbReference>
<dbReference type="Pfam" id="PF11867">
    <property type="entry name" value="T1RH-like_C"/>
    <property type="match status" value="1"/>
</dbReference>
<dbReference type="InterPro" id="IPR014001">
    <property type="entry name" value="Helicase_ATP-bd"/>
</dbReference>
<dbReference type="GO" id="GO:0004386">
    <property type="term" value="F:helicase activity"/>
    <property type="evidence" value="ECO:0007669"/>
    <property type="project" value="UniProtKB-KW"/>
</dbReference>
<evidence type="ECO:0000313" key="13">
    <source>
        <dbReference type="Proteomes" id="UP000604341"/>
    </source>
</evidence>
<comment type="function">
    <text evidence="10">Subunit R is required for both nuclease and ATPase activities, but not for modification.</text>
</comment>
<dbReference type="PANTHER" id="PTHR30195:SF15">
    <property type="entry name" value="TYPE I RESTRICTION ENZYME HINDI ENDONUCLEASE SUBUNIT"/>
    <property type="match status" value="1"/>
</dbReference>
<dbReference type="CDD" id="cd22332">
    <property type="entry name" value="HsdR_N"/>
    <property type="match status" value="1"/>
</dbReference>
<comment type="similarity">
    <text evidence="2 10">Belongs to the HsdR family.</text>
</comment>
<dbReference type="Pfam" id="PF04313">
    <property type="entry name" value="HSDR_N"/>
    <property type="match status" value="1"/>
</dbReference>
<comment type="caution">
    <text evidence="12">The sequence shown here is derived from an EMBL/GenBank/DDBJ whole genome shotgun (WGS) entry which is preliminary data.</text>
</comment>
<dbReference type="InterPro" id="IPR007409">
    <property type="entry name" value="Restrct_endonuc_type1_HsdR_N"/>
</dbReference>
<reference evidence="13" key="1">
    <citation type="journal article" date="2019" name="Int. J. Syst. Evol. Microbiol.">
        <title>The Global Catalogue of Microorganisms (GCM) 10K type strain sequencing project: providing services to taxonomists for standard genome sequencing and annotation.</title>
        <authorList>
            <consortium name="The Broad Institute Genomics Platform"/>
            <consortium name="The Broad Institute Genome Sequencing Center for Infectious Disease"/>
            <person name="Wu L."/>
            <person name="Ma J."/>
        </authorList>
    </citation>
    <scope>NUCLEOTIDE SEQUENCE [LARGE SCALE GENOMIC DNA]</scope>
    <source>
        <strain evidence="13">JCM 19173</strain>
    </source>
</reference>
<dbReference type="SMART" id="SM00487">
    <property type="entry name" value="DEXDc"/>
    <property type="match status" value="1"/>
</dbReference>
<evidence type="ECO:0000256" key="8">
    <source>
        <dbReference type="ARBA" id="ARBA00022840"/>
    </source>
</evidence>